<gene>
    <name evidence="1" type="ORF">GYMLUDRAFT_247122</name>
</gene>
<evidence type="ECO:0000313" key="1">
    <source>
        <dbReference type="EMBL" id="KIK57156.1"/>
    </source>
</evidence>
<sequence length="240" mass="26893">MNPTEKALKLDLSQFATPFDFAGTSILHPVPQDLVDTDTSLRRRIRAEPYKLSIYDQGPFFKPHKDTPRAPHMFGSLVIVFPTPHKGGDLLLTKNGQKWTFSAAEVLVKILPVLSGTRITLTYNLYFKTNSIKLQTPSPLVPDGFTTVKQAMEEYLDNHYEEALLCFGLAHTYPVAQDGSGTCNDALLYRVCQELDLNPELLVYYESDDYCGDSHGFLADDFFVSDEVNNGGAKSEFLEK</sequence>
<dbReference type="AlphaFoldDB" id="A0A0D0BPZ6"/>
<dbReference type="PANTHER" id="PTHR33099">
    <property type="entry name" value="FE2OG DIOXYGENASE DOMAIN-CONTAINING PROTEIN"/>
    <property type="match status" value="1"/>
</dbReference>
<evidence type="ECO:0000313" key="2">
    <source>
        <dbReference type="Proteomes" id="UP000053593"/>
    </source>
</evidence>
<reference evidence="1 2" key="1">
    <citation type="submission" date="2014-04" db="EMBL/GenBank/DDBJ databases">
        <title>Evolutionary Origins and Diversification of the Mycorrhizal Mutualists.</title>
        <authorList>
            <consortium name="DOE Joint Genome Institute"/>
            <consortium name="Mycorrhizal Genomics Consortium"/>
            <person name="Kohler A."/>
            <person name="Kuo A."/>
            <person name="Nagy L.G."/>
            <person name="Floudas D."/>
            <person name="Copeland A."/>
            <person name="Barry K.W."/>
            <person name="Cichocki N."/>
            <person name="Veneault-Fourrey C."/>
            <person name="LaButti K."/>
            <person name="Lindquist E.A."/>
            <person name="Lipzen A."/>
            <person name="Lundell T."/>
            <person name="Morin E."/>
            <person name="Murat C."/>
            <person name="Riley R."/>
            <person name="Ohm R."/>
            <person name="Sun H."/>
            <person name="Tunlid A."/>
            <person name="Henrissat B."/>
            <person name="Grigoriev I.V."/>
            <person name="Hibbett D.S."/>
            <person name="Martin F."/>
        </authorList>
    </citation>
    <scope>NUCLEOTIDE SEQUENCE [LARGE SCALE GENOMIC DNA]</scope>
    <source>
        <strain evidence="1 2">FD-317 M1</strain>
    </source>
</reference>
<keyword evidence="2" id="KW-1185">Reference proteome</keyword>
<proteinExistence type="predicted"/>
<dbReference type="OrthoDB" id="27483at2759"/>
<protein>
    <submittedName>
        <fullName evidence="1">Uncharacterized protein</fullName>
    </submittedName>
</protein>
<name>A0A0D0BPZ6_9AGAR</name>
<dbReference type="EMBL" id="KN834792">
    <property type="protein sequence ID" value="KIK57156.1"/>
    <property type="molecule type" value="Genomic_DNA"/>
</dbReference>
<dbReference type="Proteomes" id="UP000053593">
    <property type="component" value="Unassembled WGS sequence"/>
</dbReference>
<dbReference type="HOGENOM" id="CLU_019613_2_0_1"/>
<dbReference type="Gene3D" id="2.60.120.620">
    <property type="entry name" value="q2cbj1_9rhob like domain"/>
    <property type="match status" value="1"/>
</dbReference>
<organism evidence="1 2">
    <name type="scientific">Collybiopsis luxurians FD-317 M1</name>
    <dbReference type="NCBI Taxonomy" id="944289"/>
    <lineage>
        <taxon>Eukaryota</taxon>
        <taxon>Fungi</taxon>
        <taxon>Dikarya</taxon>
        <taxon>Basidiomycota</taxon>
        <taxon>Agaricomycotina</taxon>
        <taxon>Agaricomycetes</taxon>
        <taxon>Agaricomycetidae</taxon>
        <taxon>Agaricales</taxon>
        <taxon>Marasmiineae</taxon>
        <taxon>Omphalotaceae</taxon>
        <taxon>Collybiopsis</taxon>
        <taxon>Collybiopsis luxurians</taxon>
    </lineage>
</organism>
<accession>A0A0D0BPZ6</accession>
<dbReference type="PANTHER" id="PTHR33099:SF14">
    <property type="entry name" value="PROLYL 4-HYDROXYLASE ALPHA SUBUNIT FE(2+) 2OG DIOXYGENASE DOMAIN-CONTAINING PROTEIN"/>
    <property type="match status" value="1"/>
</dbReference>